<organism evidence="1 2">
    <name type="scientific">Asaia lannensis NBRC 102526</name>
    <dbReference type="NCBI Taxonomy" id="1307926"/>
    <lineage>
        <taxon>Bacteria</taxon>
        <taxon>Pseudomonadati</taxon>
        <taxon>Pseudomonadota</taxon>
        <taxon>Alphaproteobacteria</taxon>
        <taxon>Acetobacterales</taxon>
        <taxon>Acetobacteraceae</taxon>
        <taxon>Asaia</taxon>
    </lineage>
</organism>
<name>A0ABT1CHV9_9PROT</name>
<keyword evidence="2" id="KW-1185">Reference proteome</keyword>
<protein>
    <submittedName>
        <fullName evidence="1">Uncharacterized protein</fullName>
    </submittedName>
</protein>
<evidence type="ECO:0000313" key="2">
    <source>
        <dbReference type="Proteomes" id="UP001523401"/>
    </source>
</evidence>
<accession>A0ABT1CHV9</accession>
<dbReference type="Proteomes" id="UP001523401">
    <property type="component" value="Unassembled WGS sequence"/>
</dbReference>
<gene>
    <name evidence="1" type="ORF">NF685_05930</name>
</gene>
<proteinExistence type="predicted"/>
<reference evidence="1 2" key="1">
    <citation type="submission" date="2022-06" db="EMBL/GenBank/DDBJ databases">
        <title>Whole-genome of Asaia lannensis strain LMG 27011T.</title>
        <authorList>
            <person name="Sombolestani A."/>
        </authorList>
    </citation>
    <scope>NUCLEOTIDE SEQUENCE [LARGE SCALE GENOMIC DNA]</scope>
    <source>
        <strain evidence="1 2">NBRC 102526</strain>
    </source>
</reference>
<comment type="caution">
    <text evidence="1">The sequence shown here is derived from an EMBL/GenBank/DDBJ whole genome shotgun (WGS) entry which is preliminary data.</text>
</comment>
<dbReference type="EMBL" id="JAMXQU010000003">
    <property type="protein sequence ID" value="MCO6159569.1"/>
    <property type="molecule type" value="Genomic_DNA"/>
</dbReference>
<evidence type="ECO:0000313" key="1">
    <source>
        <dbReference type="EMBL" id="MCO6159569.1"/>
    </source>
</evidence>
<dbReference type="RefSeq" id="WP_222547165.1">
    <property type="nucleotide sequence ID" value="NZ_BAPW01000023.1"/>
</dbReference>
<sequence length="60" mass="6671">MILPVLLNETSTPKAPNGNGWYLLDGDTLRDVGPFESEYQASLWVDQEEPPLRSETLVAP</sequence>